<gene>
    <name evidence="7" type="ORF">D6810_01380</name>
</gene>
<keyword evidence="3" id="KW-0143">Chaperone</keyword>
<evidence type="ECO:0000256" key="2">
    <source>
        <dbReference type="ARBA" id="ARBA00022801"/>
    </source>
</evidence>
<protein>
    <submittedName>
        <fullName evidence="7">GTP-binding protein</fullName>
    </submittedName>
</protein>
<dbReference type="InterPro" id="IPR027417">
    <property type="entry name" value="P-loop_NTPase"/>
</dbReference>
<dbReference type="InterPro" id="IPR003495">
    <property type="entry name" value="CobW/HypB/UreG_nucleotide-bd"/>
</dbReference>
<dbReference type="GO" id="GO:0000166">
    <property type="term" value="F:nucleotide binding"/>
    <property type="evidence" value="ECO:0007669"/>
    <property type="project" value="UniProtKB-KW"/>
</dbReference>
<feature type="domain" description="CobW C-terminal" evidence="6">
    <location>
        <begin position="228"/>
        <end position="319"/>
    </location>
</feature>
<reference evidence="7 8" key="1">
    <citation type="submission" date="2018-10" db="EMBL/GenBank/DDBJ databases">
        <title>Thermophilic Lithotrophy and Phototrophy in an Intertidal, Iron-rich, Geothermal Spring.</title>
        <authorList>
            <person name="Ward L.M."/>
            <person name="Idei A."/>
            <person name="Nakagawa M."/>
            <person name="Ueno Y."/>
            <person name="Fischer W."/>
            <person name="Mcglynn S.E."/>
        </authorList>
    </citation>
    <scope>NUCLEOTIDE SEQUENCE [LARGE SCALE GENOMIC DNA]</scope>
    <source>
        <strain evidence="7">J137</strain>
    </source>
</reference>
<dbReference type="InterPro" id="IPR051316">
    <property type="entry name" value="Zinc-reg_GTPase_activator"/>
</dbReference>
<dbReference type="Gene3D" id="3.30.1220.10">
    <property type="entry name" value="CobW-like, C-terminal domain"/>
    <property type="match status" value="1"/>
</dbReference>
<accession>A0A3M0Z1D4</accession>
<dbReference type="CDD" id="cd03112">
    <property type="entry name" value="CobW-like"/>
    <property type="match status" value="1"/>
</dbReference>
<dbReference type="GO" id="GO:0016787">
    <property type="term" value="F:hydrolase activity"/>
    <property type="evidence" value="ECO:0007669"/>
    <property type="project" value="UniProtKB-KW"/>
</dbReference>
<comment type="catalytic activity">
    <reaction evidence="5">
        <text>GTP + H2O = GDP + phosphate + H(+)</text>
        <dbReference type="Rhea" id="RHEA:19669"/>
        <dbReference type="ChEBI" id="CHEBI:15377"/>
        <dbReference type="ChEBI" id="CHEBI:15378"/>
        <dbReference type="ChEBI" id="CHEBI:37565"/>
        <dbReference type="ChEBI" id="CHEBI:43474"/>
        <dbReference type="ChEBI" id="CHEBI:58189"/>
    </reaction>
    <physiologicalReaction direction="left-to-right" evidence="5">
        <dbReference type="Rhea" id="RHEA:19670"/>
    </physiologicalReaction>
</comment>
<dbReference type="InterPro" id="IPR036627">
    <property type="entry name" value="CobW-likC_sf"/>
</dbReference>
<dbReference type="SMART" id="SM00833">
    <property type="entry name" value="CobW_C"/>
    <property type="match status" value="1"/>
</dbReference>
<evidence type="ECO:0000256" key="4">
    <source>
        <dbReference type="ARBA" id="ARBA00034320"/>
    </source>
</evidence>
<evidence type="ECO:0000313" key="8">
    <source>
        <dbReference type="Proteomes" id="UP000269410"/>
    </source>
</evidence>
<dbReference type="PANTHER" id="PTHR13748">
    <property type="entry name" value="COBW-RELATED"/>
    <property type="match status" value="1"/>
</dbReference>
<sequence length="320" mass="36367">MKKVPVSIVTGFLGSGKTTFINKIIKQNQDLKLGVLLNEFGEVALESQFLIRADEEVVELPNGCVCCVSRGELLAGLEKIIQAKPDTDYIIIEASGLSDPLPLMLTFYSPIFATKFILDAIIGVVDYVNFQSIMDIYDIARHQIHFSNLVIVTKSKPGDDLSQINELVHDINPKALIFQDSENLNTVDLLDKYMFDFSGIEEKERKLLRNTNNFGEDSESQHHVHEDVDHIIFQTSSPIDFTKFDRYIENSLPRNVIRAKGFLHFQNAPISNKKYLLQYVAGRKDWFHEEWDRERSTTVLFIGKGLEKELILGGLKACII</sequence>
<evidence type="ECO:0000256" key="3">
    <source>
        <dbReference type="ARBA" id="ARBA00023186"/>
    </source>
</evidence>
<evidence type="ECO:0000259" key="6">
    <source>
        <dbReference type="SMART" id="SM00833"/>
    </source>
</evidence>
<proteinExistence type="inferred from homology"/>
<dbReference type="Gene3D" id="3.40.50.300">
    <property type="entry name" value="P-loop containing nucleotide triphosphate hydrolases"/>
    <property type="match status" value="1"/>
</dbReference>
<dbReference type="SUPFAM" id="SSF90002">
    <property type="entry name" value="Hypothetical protein YjiA, C-terminal domain"/>
    <property type="match status" value="1"/>
</dbReference>
<dbReference type="Proteomes" id="UP000269410">
    <property type="component" value="Unassembled WGS sequence"/>
</dbReference>
<dbReference type="EMBL" id="RFKV01000048">
    <property type="protein sequence ID" value="RMD77276.1"/>
    <property type="molecule type" value="Genomic_DNA"/>
</dbReference>
<dbReference type="Pfam" id="PF02492">
    <property type="entry name" value="cobW"/>
    <property type="match status" value="1"/>
</dbReference>
<dbReference type="Pfam" id="PF07683">
    <property type="entry name" value="CobW_C"/>
    <property type="match status" value="1"/>
</dbReference>
<dbReference type="SUPFAM" id="SSF52540">
    <property type="entry name" value="P-loop containing nucleoside triphosphate hydrolases"/>
    <property type="match status" value="1"/>
</dbReference>
<evidence type="ECO:0000256" key="1">
    <source>
        <dbReference type="ARBA" id="ARBA00022741"/>
    </source>
</evidence>
<dbReference type="AlphaFoldDB" id="A0A3M0Z1D4"/>
<evidence type="ECO:0000313" key="7">
    <source>
        <dbReference type="EMBL" id="RMD77276.1"/>
    </source>
</evidence>
<comment type="similarity">
    <text evidence="4">Belongs to the SIMIBI class G3E GTPase family. ZNG1 subfamily.</text>
</comment>
<comment type="caution">
    <text evidence="7">The sequence shown here is derived from an EMBL/GenBank/DDBJ whole genome shotgun (WGS) entry which is preliminary data.</text>
</comment>
<organism evidence="7 8">
    <name type="scientific">Candidatus Dojkabacteria bacterium</name>
    <dbReference type="NCBI Taxonomy" id="2099670"/>
    <lineage>
        <taxon>Bacteria</taxon>
        <taxon>Candidatus Dojkabacteria</taxon>
    </lineage>
</organism>
<dbReference type="InterPro" id="IPR011629">
    <property type="entry name" value="CobW-like_C"/>
</dbReference>
<keyword evidence="1" id="KW-0547">Nucleotide-binding</keyword>
<evidence type="ECO:0000256" key="5">
    <source>
        <dbReference type="ARBA" id="ARBA00049117"/>
    </source>
</evidence>
<name>A0A3M0Z1D4_9BACT</name>
<keyword evidence="2" id="KW-0378">Hydrolase</keyword>